<dbReference type="AlphaFoldDB" id="A0A8J3IH53"/>
<accession>A0A8J3IH53</accession>
<dbReference type="RefSeq" id="WP_220204322.1">
    <property type="nucleotide sequence ID" value="NZ_BNJK01000001.1"/>
</dbReference>
<protein>
    <recommendedName>
        <fullName evidence="1">Methyltransferase domain-containing protein</fullName>
    </recommendedName>
</protein>
<gene>
    <name evidence="2" type="ORF">KSF_035910</name>
</gene>
<proteinExistence type="predicted"/>
<feature type="domain" description="Methyltransferase" evidence="1">
    <location>
        <begin position="50"/>
        <end position="171"/>
    </location>
</feature>
<dbReference type="PANTHER" id="PTHR43591">
    <property type="entry name" value="METHYLTRANSFERASE"/>
    <property type="match status" value="1"/>
</dbReference>
<dbReference type="Proteomes" id="UP000597444">
    <property type="component" value="Unassembled WGS sequence"/>
</dbReference>
<sequence length="289" mass="31891">MSMDSSEEQNSYFIDGENAAEMARLIDQDHVITKGMGGLFAALPDLSRITHVLDLGCGPGGWAMEVAYAHPKMQVEGVDNSEIIIKYANQQAKIQGLDNVHFSLSDITNPLDYPDNSFDLVNSRMIGFLPAPAWRQLMSECLRVAKPGGIIRLIEFESPGTSTSAALEHMIELFSRALTAVGQNYSSRGHRLGISAILRRRLQEAGAVNLKQIAHVIDYSADTEAHEAFLKDWRTAFKLMEPFLIATGVTTPDEFDQVYNQMLIEMMSNEFSAVMFLQTVTGEKPAASA</sequence>
<reference evidence="2" key="1">
    <citation type="submission" date="2020-10" db="EMBL/GenBank/DDBJ databases">
        <title>Taxonomic study of unclassified bacteria belonging to the class Ktedonobacteria.</title>
        <authorList>
            <person name="Yabe S."/>
            <person name="Wang C.M."/>
            <person name="Zheng Y."/>
            <person name="Sakai Y."/>
            <person name="Cavaletti L."/>
            <person name="Monciardini P."/>
            <person name="Donadio S."/>
        </authorList>
    </citation>
    <scope>NUCLEOTIDE SEQUENCE</scope>
    <source>
        <strain evidence="2">ID150040</strain>
    </source>
</reference>
<dbReference type="Pfam" id="PF13847">
    <property type="entry name" value="Methyltransf_31"/>
    <property type="match status" value="1"/>
</dbReference>
<keyword evidence="3" id="KW-1185">Reference proteome</keyword>
<evidence type="ECO:0000313" key="3">
    <source>
        <dbReference type="Proteomes" id="UP000597444"/>
    </source>
</evidence>
<name>A0A8J3IH53_9CHLR</name>
<dbReference type="PANTHER" id="PTHR43591:SF24">
    <property type="entry name" value="2-METHOXY-6-POLYPRENYL-1,4-BENZOQUINOL METHYLASE, MITOCHONDRIAL"/>
    <property type="match status" value="1"/>
</dbReference>
<dbReference type="SUPFAM" id="SSF53335">
    <property type="entry name" value="S-adenosyl-L-methionine-dependent methyltransferases"/>
    <property type="match status" value="1"/>
</dbReference>
<dbReference type="CDD" id="cd02440">
    <property type="entry name" value="AdoMet_MTases"/>
    <property type="match status" value="1"/>
</dbReference>
<dbReference type="InterPro" id="IPR029063">
    <property type="entry name" value="SAM-dependent_MTases_sf"/>
</dbReference>
<dbReference type="Gene3D" id="3.40.50.150">
    <property type="entry name" value="Vaccinia Virus protein VP39"/>
    <property type="match status" value="1"/>
</dbReference>
<dbReference type="InterPro" id="IPR025714">
    <property type="entry name" value="Methyltranfer_dom"/>
</dbReference>
<comment type="caution">
    <text evidence="2">The sequence shown here is derived from an EMBL/GenBank/DDBJ whole genome shotgun (WGS) entry which is preliminary data.</text>
</comment>
<dbReference type="EMBL" id="BNJK01000001">
    <property type="protein sequence ID" value="GHO93543.1"/>
    <property type="molecule type" value="Genomic_DNA"/>
</dbReference>
<dbReference type="GO" id="GO:0008168">
    <property type="term" value="F:methyltransferase activity"/>
    <property type="evidence" value="ECO:0007669"/>
    <property type="project" value="TreeGrafter"/>
</dbReference>
<evidence type="ECO:0000259" key="1">
    <source>
        <dbReference type="Pfam" id="PF13847"/>
    </source>
</evidence>
<organism evidence="2 3">
    <name type="scientific">Reticulibacter mediterranei</name>
    <dbReference type="NCBI Taxonomy" id="2778369"/>
    <lineage>
        <taxon>Bacteria</taxon>
        <taxon>Bacillati</taxon>
        <taxon>Chloroflexota</taxon>
        <taxon>Ktedonobacteria</taxon>
        <taxon>Ktedonobacterales</taxon>
        <taxon>Reticulibacteraceae</taxon>
        <taxon>Reticulibacter</taxon>
    </lineage>
</organism>
<evidence type="ECO:0000313" key="2">
    <source>
        <dbReference type="EMBL" id="GHO93543.1"/>
    </source>
</evidence>